<feature type="transmembrane region" description="Helical" evidence="1">
    <location>
        <begin position="142"/>
        <end position="161"/>
    </location>
</feature>
<feature type="transmembrane region" description="Helical" evidence="1">
    <location>
        <begin position="114"/>
        <end position="133"/>
    </location>
</feature>
<dbReference type="PANTHER" id="PTHR41309">
    <property type="entry name" value="MEMBRANE PROTEIN-RELATED"/>
    <property type="match status" value="1"/>
</dbReference>
<dbReference type="STRING" id="431943.CKL_0383"/>
<keyword evidence="1" id="KW-0472">Membrane</keyword>
<keyword evidence="3" id="KW-1185">Reference proteome</keyword>
<dbReference type="Pfam" id="PF13346">
    <property type="entry name" value="ABC2_membrane_5"/>
    <property type="match status" value="1"/>
</dbReference>
<protein>
    <submittedName>
        <fullName evidence="2">Predicted transporter protein</fullName>
    </submittedName>
</protein>
<proteinExistence type="predicted"/>
<keyword evidence="1" id="KW-1133">Transmembrane helix</keyword>
<evidence type="ECO:0000313" key="2">
    <source>
        <dbReference type="EMBL" id="EDK32437.1"/>
    </source>
</evidence>
<dbReference type="InterPro" id="IPR025699">
    <property type="entry name" value="ABC2_memb-like"/>
</dbReference>
<keyword evidence="1" id="KW-0812">Transmembrane</keyword>
<gene>
    <name evidence="2" type="ordered locus">CKL_0383</name>
</gene>
<feature type="transmembrane region" description="Helical" evidence="1">
    <location>
        <begin position="38"/>
        <end position="56"/>
    </location>
</feature>
<dbReference type="Proteomes" id="UP000002411">
    <property type="component" value="Chromosome"/>
</dbReference>
<dbReference type="eggNOG" id="ENOG5032Y3S">
    <property type="taxonomic scope" value="Bacteria"/>
</dbReference>
<feature type="transmembrane region" description="Helical" evidence="1">
    <location>
        <begin position="173"/>
        <end position="197"/>
    </location>
</feature>
<organism evidence="2 3">
    <name type="scientific">Clostridium kluyveri (strain ATCC 8527 / DSM 555 / NBRC 12016 / NCIMB 10680 / K1)</name>
    <dbReference type="NCBI Taxonomy" id="431943"/>
    <lineage>
        <taxon>Bacteria</taxon>
        <taxon>Bacillati</taxon>
        <taxon>Bacillota</taxon>
        <taxon>Clostridia</taxon>
        <taxon>Eubacteriales</taxon>
        <taxon>Clostridiaceae</taxon>
        <taxon>Clostridium</taxon>
    </lineage>
</organism>
<evidence type="ECO:0000256" key="1">
    <source>
        <dbReference type="SAM" id="Phobius"/>
    </source>
</evidence>
<dbReference type="RefSeq" id="WP_011988952.1">
    <property type="nucleotide sequence ID" value="NC_009706.1"/>
</dbReference>
<feature type="transmembrane region" description="Helical" evidence="1">
    <location>
        <begin position="77"/>
        <end position="102"/>
    </location>
</feature>
<dbReference type="KEGG" id="ckl:CKL_0383"/>
<dbReference type="PANTHER" id="PTHR41309:SF2">
    <property type="entry name" value="MEMBRANE PROTEIN"/>
    <property type="match status" value="1"/>
</dbReference>
<feature type="transmembrane region" description="Helical" evidence="1">
    <location>
        <begin position="16"/>
        <end position="32"/>
    </location>
</feature>
<dbReference type="AlphaFoldDB" id="A5N556"/>
<name>A5N556_CLOK5</name>
<sequence length="202" mass="22805">MKGLILKDFMNLKQQWKILAVFLVFYGFISLSSKNASLGGAVVIMCAILPTTVMSYDERAKWDKYALSMPLSRTDMVLSKYIMSMIFLLIAFFLNIVLNLLIGSAPIKEVLFESTTLCAVGVLYISLTLPILFKYGVEKSRLIVTIVLFTPAVIIILFSKFSVNMPDKQILNILSFILPMISIVIFIISILISLNIYKRKEL</sequence>
<dbReference type="EMBL" id="CP000673">
    <property type="protein sequence ID" value="EDK32437.1"/>
    <property type="molecule type" value="Genomic_DNA"/>
</dbReference>
<dbReference type="HOGENOM" id="CLU_102880_5_1_9"/>
<reference evidence="2 3" key="1">
    <citation type="journal article" date="2008" name="Proc. Natl. Acad. Sci. U.S.A.">
        <title>The genome of Clostridium kluyveri, a strict anaerobe with unique metabolic features.</title>
        <authorList>
            <person name="Seedorf H."/>
            <person name="Fricke W.F."/>
            <person name="Veith B."/>
            <person name="Brueggemann H."/>
            <person name="Liesegang H."/>
            <person name="Strittmatter A."/>
            <person name="Miethke M."/>
            <person name="Buckel W."/>
            <person name="Hinderberger J."/>
            <person name="Li F."/>
            <person name="Hagemeier C."/>
            <person name="Thauer R.K."/>
            <person name="Gottschalk G."/>
        </authorList>
    </citation>
    <scope>NUCLEOTIDE SEQUENCE [LARGE SCALE GENOMIC DNA]</scope>
    <source>
        <strain evidence="3">ATCC 8527 / DSM 555 / NCIMB 10680</strain>
    </source>
</reference>
<evidence type="ECO:0000313" key="3">
    <source>
        <dbReference type="Proteomes" id="UP000002411"/>
    </source>
</evidence>
<accession>A5N556</accession>